<dbReference type="Pfam" id="PF00078">
    <property type="entry name" value="RVT_1"/>
    <property type="match status" value="1"/>
</dbReference>
<dbReference type="Gene3D" id="1.10.340.70">
    <property type="match status" value="1"/>
</dbReference>
<dbReference type="InterPro" id="IPR012337">
    <property type="entry name" value="RNaseH-like_sf"/>
</dbReference>
<dbReference type="InterPro" id="IPR000477">
    <property type="entry name" value="RT_dom"/>
</dbReference>
<dbReference type="InterPro" id="IPR021109">
    <property type="entry name" value="Peptidase_aspartic_dom_sf"/>
</dbReference>
<dbReference type="InterPro" id="IPR036397">
    <property type="entry name" value="RNaseH_sf"/>
</dbReference>
<dbReference type="GO" id="GO:0004190">
    <property type="term" value="F:aspartic-type endopeptidase activity"/>
    <property type="evidence" value="ECO:0007669"/>
    <property type="project" value="InterPro"/>
</dbReference>
<dbReference type="GO" id="GO:0015074">
    <property type="term" value="P:DNA integration"/>
    <property type="evidence" value="ECO:0007669"/>
    <property type="project" value="InterPro"/>
</dbReference>
<evidence type="ECO:0000256" key="3">
    <source>
        <dbReference type="ARBA" id="ARBA00022722"/>
    </source>
</evidence>
<dbReference type="GO" id="GO:0005634">
    <property type="term" value="C:nucleus"/>
    <property type="evidence" value="ECO:0007669"/>
    <property type="project" value="UniProtKB-ARBA"/>
</dbReference>
<dbReference type="Gene3D" id="3.10.10.10">
    <property type="entry name" value="HIV Type 1 Reverse Transcriptase, subunit A, domain 1"/>
    <property type="match status" value="1"/>
</dbReference>
<evidence type="ECO:0000256" key="5">
    <source>
        <dbReference type="ARBA" id="ARBA00022801"/>
    </source>
</evidence>
<dbReference type="InterPro" id="IPR043128">
    <property type="entry name" value="Rev_trsase/Diguanyl_cyclase"/>
</dbReference>
<dbReference type="GO" id="GO:0004519">
    <property type="term" value="F:endonuclease activity"/>
    <property type="evidence" value="ECO:0007669"/>
    <property type="project" value="UniProtKB-KW"/>
</dbReference>
<keyword evidence="10" id="KW-1185">Reference proteome</keyword>
<dbReference type="EMBL" id="LWDF02000601">
    <property type="protein sequence ID" value="KAE8244675.1"/>
    <property type="molecule type" value="Genomic_DNA"/>
</dbReference>
<dbReference type="InterPro" id="IPR041577">
    <property type="entry name" value="RT_RNaseH_2"/>
</dbReference>
<sequence length="1648" mass="182203">MSNSDPPARNTRSQGPSLDEFRALEESQASLRTTVESHGGMLQQQSDDLAELKRQAARQSEQFSRLERDLAELVSFKRAEATAKVEADVTSSGSAAVSNPESAGVATLPPSSTPSKPEASASQTNTKTYNIKSEDIGTFDGTPENLELWLARVQAIRFAENDAAWDRAVLRAIPLALRGRAAMWHSALTDPQRAGLFKIDKWFEALRQNFSPQPAVVRIQARIRAWEPDLEDILSYALTKTALLKIGYPSMTEGDVVLEVSEKLPVEIQMLLQQPRQPSPSLEKLREELRIQEAFWRQKYGRPLRNPSVVGTEVRSESPRVVPFSQLLSPPAARPIMMAIEPAQQTQRSRFQSVAQQRGKEYDADFDPSRLGRGINPRTKNERMSYRVPDTTRTIWYEVETPSLYLADRPQLHTPRHIDVAPKQRLLDKPPRRVGTVVHLPDVQEVGTGQTHRRHVPLTTHIHINDVKAPPTSSLLDTGSSLSIIDATLLQKLGGTVTGQPMHVKGIGGQSTLGWTTITFFIPAQDTHGYQLSLECTLDFHVLPEFAPGLCLGQDFIQSQNVLIDAEDHTAKLRRYRFKTHAHVPQPFAAEASLCSTAPVFLPARSMAWVPVDVGALAMGIDYTIHPRWMHDEDEKVIIAGPNAVGSKECPYVLLANYGTRSATLPRRTPIADAVAAQVGDQCDLFAPDHDFSLHSPMSPAEVNTLASDPGVWTAPDEDASSDPLSSVAEPLDLFEGTDELGSSLASDAATVLVDGHYRVGVDASGAPHPRIVDLLRRHSGAFALDGRPGLIRDAEMEIKLDETAPLRSEPPRRASPEKRKAMDTAIDQLLEWNVIEPSSSPVSFPVLMVRQYGKWRFCVDYRQLNAVTVADRYPLPITDAVFQTLQGKKWFSSLDAIRGYHQHPVRPADRWKTAFVCHRGLYQYRTVPFGLRNAPAVFQRLMDRVLGELRWRTAVVYIDDVVAATADLDEHLATLEVILTRAEAIGLKFSPAKCTFGVPSLTLLGRKVSGAGVAVWGDRAKAVQDLSPPKTLRDLYHVLGLFGYYRMFIDRFAAIAEPLTRLTRGWRYESVGDRTRLVRKDGTPATAEHELLAWTDEQQSSFERLKSAVASPPVLAHPDPGRPYILYVDASKAAFAAVVHQVFSDEELTALAPVVSMPASAALLPSAPVSRARWSNWLRADRLFGPILRQLESDPNASAEWVLEAGVLARRADGRWALPDAALPLVLKALHDDNGHFGYTKTYLAVSRHFWRPRLTDAIRAWVRHCRPCQQTKLARRVGELDVDNDAVLPFEDVSFDLVLGLPRTRSGNTAALVILCLFPRMVIIHPCPATIDAKGICAIISDRILRLGWRPRRLITDSEARVTGQTMQELAASLRAEMTPSAPHHQQANAVERAVQTVQHALKTLSVSESGSWDKKVVPAVELAINSTPSVSTGYRPFDMVFISHPTATHAVFDDGSADPREAFSDRLAAASDRLEDAFRAIRESRSRQKQRYDASRRPLPSLRVGDEVYVRLADRPIPGLGVGKLDASKAGPWRVKSVLSPHRVRLELPEEFGISDEFSVDQLDTVPRSPDRFADVRNPLPPDAPIGSPPGPPSPASVVELDEEGVVEVGRAGRVRQPPGRYRDFDVGVAASDSAFCAVHFSLLR</sequence>
<feature type="region of interest" description="Disordered" evidence="8">
    <location>
        <begin position="1573"/>
        <end position="1601"/>
    </location>
</feature>
<dbReference type="PANTHER" id="PTHR37984">
    <property type="entry name" value="PROTEIN CBG26694"/>
    <property type="match status" value="1"/>
</dbReference>
<evidence type="ECO:0008006" key="11">
    <source>
        <dbReference type="Google" id="ProtNLM"/>
    </source>
</evidence>
<evidence type="ECO:0000313" key="10">
    <source>
        <dbReference type="Proteomes" id="UP000077521"/>
    </source>
</evidence>
<feature type="compositionally biased region" description="Polar residues" evidence="8">
    <location>
        <begin position="27"/>
        <end position="47"/>
    </location>
</feature>
<dbReference type="PROSITE" id="PS50994">
    <property type="entry name" value="INTEGRASE"/>
    <property type="match status" value="1"/>
</dbReference>
<evidence type="ECO:0000256" key="6">
    <source>
        <dbReference type="ARBA" id="ARBA00022884"/>
    </source>
</evidence>
<dbReference type="GO" id="GO:0006508">
    <property type="term" value="P:proteolysis"/>
    <property type="evidence" value="ECO:0007669"/>
    <property type="project" value="InterPro"/>
</dbReference>
<keyword evidence="2" id="KW-0548">Nucleotidyltransferase</keyword>
<proteinExistence type="predicted"/>
<dbReference type="Gene3D" id="2.40.70.10">
    <property type="entry name" value="Acid Proteases"/>
    <property type="match status" value="1"/>
</dbReference>
<feature type="compositionally biased region" description="Polar residues" evidence="8">
    <location>
        <begin position="89"/>
        <end position="101"/>
    </location>
</feature>
<dbReference type="PROSITE" id="PS50878">
    <property type="entry name" value="RT_POL"/>
    <property type="match status" value="1"/>
</dbReference>
<feature type="compositionally biased region" description="Polar residues" evidence="8">
    <location>
        <begin position="1"/>
        <end position="16"/>
    </location>
</feature>
<keyword evidence="1" id="KW-0808">Transferase</keyword>
<name>A0A177T5E6_9BASI</name>
<evidence type="ECO:0000256" key="4">
    <source>
        <dbReference type="ARBA" id="ARBA00022759"/>
    </source>
</evidence>
<keyword evidence="7" id="KW-0511">Multifunctional enzyme</keyword>
<feature type="region of interest" description="Disordered" evidence="8">
    <location>
        <begin position="1"/>
        <end position="64"/>
    </location>
</feature>
<evidence type="ECO:0000256" key="8">
    <source>
        <dbReference type="SAM" id="MobiDB-lite"/>
    </source>
</evidence>
<dbReference type="CDD" id="cd00303">
    <property type="entry name" value="retropepsin_like"/>
    <property type="match status" value="1"/>
</dbReference>
<dbReference type="InterPro" id="IPR043502">
    <property type="entry name" value="DNA/RNA_pol_sf"/>
</dbReference>
<evidence type="ECO:0000256" key="1">
    <source>
        <dbReference type="ARBA" id="ARBA00022679"/>
    </source>
</evidence>
<dbReference type="InterPro" id="IPR001584">
    <property type="entry name" value="Integrase_cat-core"/>
</dbReference>
<evidence type="ECO:0000256" key="7">
    <source>
        <dbReference type="ARBA" id="ARBA00023268"/>
    </source>
</evidence>
<dbReference type="SUPFAM" id="SSF53098">
    <property type="entry name" value="Ribonuclease H-like"/>
    <property type="match status" value="1"/>
</dbReference>
<protein>
    <recommendedName>
        <fullName evidence="11">Reverse transcriptase</fullName>
    </recommendedName>
</protein>
<keyword evidence="6" id="KW-0694">RNA-binding</keyword>
<keyword evidence="5" id="KW-0378">Hydrolase</keyword>
<feature type="compositionally biased region" description="Pro residues" evidence="8">
    <location>
        <begin position="1582"/>
        <end position="1598"/>
    </location>
</feature>
<evidence type="ECO:0000313" key="9">
    <source>
        <dbReference type="EMBL" id="KAE8244675.1"/>
    </source>
</evidence>
<dbReference type="Gene3D" id="3.30.420.10">
    <property type="entry name" value="Ribonuclease H-like superfamily/Ribonuclease H"/>
    <property type="match status" value="1"/>
</dbReference>
<accession>A0A177T5E6</accession>
<dbReference type="PROSITE" id="PS50175">
    <property type="entry name" value="ASP_PROT_RETROV"/>
    <property type="match status" value="1"/>
</dbReference>
<dbReference type="PANTHER" id="PTHR37984:SF5">
    <property type="entry name" value="PROTEIN NYNRIN-LIKE"/>
    <property type="match status" value="1"/>
</dbReference>
<feature type="compositionally biased region" description="Polar residues" evidence="8">
    <location>
        <begin position="109"/>
        <end position="131"/>
    </location>
</feature>
<keyword evidence="3" id="KW-0540">Nuclease</keyword>
<dbReference type="SUPFAM" id="SSF56672">
    <property type="entry name" value="DNA/RNA polymerases"/>
    <property type="match status" value="1"/>
</dbReference>
<dbReference type="CDD" id="cd01647">
    <property type="entry name" value="RT_LTR"/>
    <property type="match status" value="1"/>
</dbReference>
<dbReference type="GO" id="GO:0003723">
    <property type="term" value="F:RNA binding"/>
    <property type="evidence" value="ECO:0007669"/>
    <property type="project" value="UniProtKB-KW"/>
</dbReference>
<dbReference type="InterPro" id="IPR041588">
    <property type="entry name" value="Integrase_H2C2"/>
</dbReference>
<evidence type="ECO:0000256" key="2">
    <source>
        <dbReference type="ARBA" id="ARBA00022695"/>
    </source>
</evidence>
<reference evidence="9" key="2">
    <citation type="journal article" date="2019" name="IMA Fungus">
        <title>Genome sequencing and comparison of five Tilletia species to identify candidate genes for the detection of regulated species infecting wheat.</title>
        <authorList>
            <person name="Nguyen H.D.T."/>
            <person name="Sultana T."/>
            <person name="Kesanakurti P."/>
            <person name="Hambleton S."/>
        </authorList>
    </citation>
    <scope>NUCLEOTIDE SEQUENCE</scope>
    <source>
        <strain evidence="9">DAOMC 236416</strain>
    </source>
</reference>
<dbReference type="Pfam" id="PF17919">
    <property type="entry name" value="RT_RNaseH_2"/>
    <property type="match status" value="1"/>
</dbReference>
<reference evidence="9" key="1">
    <citation type="submission" date="2016-04" db="EMBL/GenBank/DDBJ databases">
        <authorList>
            <person name="Nguyen H.D."/>
            <person name="Samba Siva P."/>
            <person name="Cullis J."/>
            <person name="Levesque C.A."/>
            <person name="Hambleton S."/>
        </authorList>
    </citation>
    <scope>NUCLEOTIDE SEQUENCE</scope>
    <source>
        <strain evidence="9">DAOMC 236416</strain>
    </source>
</reference>
<dbReference type="Pfam" id="PF17921">
    <property type="entry name" value="Integrase_H2C2"/>
    <property type="match status" value="1"/>
</dbReference>
<dbReference type="SUPFAM" id="SSF50630">
    <property type="entry name" value="Acid proteases"/>
    <property type="match status" value="1"/>
</dbReference>
<dbReference type="Gene3D" id="3.30.70.270">
    <property type="match status" value="2"/>
</dbReference>
<keyword evidence="4" id="KW-0255">Endonuclease</keyword>
<dbReference type="Proteomes" id="UP000077521">
    <property type="component" value="Unassembled WGS sequence"/>
</dbReference>
<comment type="caution">
    <text evidence="9">The sequence shown here is derived from an EMBL/GenBank/DDBJ whole genome shotgun (WGS) entry which is preliminary data.</text>
</comment>
<dbReference type="InterPro" id="IPR050951">
    <property type="entry name" value="Retrovirus_Pol_polyprotein"/>
</dbReference>
<organism evidence="9 10">
    <name type="scientific">Tilletia indica</name>
    <dbReference type="NCBI Taxonomy" id="43049"/>
    <lineage>
        <taxon>Eukaryota</taxon>
        <taxon>Fungi</taxon>
        <taxon>Dikarya</taxon>
        <taxon>Basidiomycota</taxon>
        <taxon>Ustilaginomycotina</taxon>
        <taxon>Exobasidiomycetes</taxon>
        <taxon>Tilletiales</taxon>
        <taxon>Tilletiaceae</taxon>
        <taxon>Tilletia</taxon>
    </lineage>
</organism>
<dbReference type="InterPro" id="IPR001995">
    <property type="entry name" value="Peptidase_A2_cat"/>
</dbReference>
<feature type="region of interest" description="Disordered" evidence="8">
    <location>
        <begin position="84"/>
        <end position="136"/>
    </location>
</feature>
<gene>
    <name evidence="9" type="ORF">A4X13_0g6376</name>
</gene>
<dbReference type="GO" id="GO:0016779">
    <property type="term" value="F:nucleotidyltransferase activity"/>
    <property type="evidence" value="ECO:0007669"/>
    <property type="project" value="UniProtKB-KW"/>
</dbReference>